<dbReference type="GO" id="GO:0006508">
    <property type="term" value="P:proteolysis"/>
    <property type="evidence" value="ECO:0007669"/>
    <property type="project" value="UniProtKB-KW"/>
</dbReference>
<feature type="signal peptide" evidence="7">
    <location>
        <begin position="1"/>
        <end position="30"/>
    </location>
</feature>
<accession>A0A7S3ZS62</accession>
<evidence type="ECO:0000256" key="3">
    <source>
        <dbReference type="ARBA" id="ARBA00022670"/>
    </source>
</evidence>
<keyword evidence="2 7" id="KW-0121">Carboxypeptidase</keyword>
<dbReference type="EMBL" id="HBIW01008764">
    <property type="protein sequence ID" value="CAE0692009.1"/>
    <property type="molecule type" value="Transcribed_RNA"/>
</dbReference>
<dbReference type="Gene3D" id="1.10.287.410">
    <property type="match status" value="1"/>
</dbReference>
<sequence length="440" mass="47387">MYKTQSKFTASIKAMRSLAALLCLAHGAAAFNKPQAAGLCDPGVKQSSGYIDLSTGAKHLFYWAFESRNDPATDPVILWMTGGPGCSSAVALFGENGPCKVNADGTATKLNPYSWNRNATLIYVDQPAGTGFSYGAKDSTEAGVARDMVDFLVQWFRIHGKFSNHDLYVTGESYAGHYVPAVSSGLFRNGTLRKNLKGLAIGNGLTDPEIQFAYYKDMIISTNGHKAAVGKAEHAVMAAATPACIAGIRACQNTTATCLPALELCEMSLEIPYTLTGMNPYDMRAKCAVPPLCYDFSNVKKYLQRDDVRAALGVKGRWADCSKSVTIRFELSGDYIKNYQQLLPELLGAGVRILIYAGDQDYICNWLGNQAWTLALPWPGQGAFRAAAVADWPAGAKKAGELRTSGPLSFLRVLDAGHMVPMDQPAAALRMINAFTADAL</sequence>
<dbReference type="GO" id="GO:0004185">
    <property type="term" value="F:serine-type carboxypeptidase activity"/>
    <property type="evidence" value="ECO:0007669"/>
    <property type="project" value="UniProtKB-UniRule"/>
</dbReference>
<evidence type="ECO:0000256" key="6">
    <source>
        <dbReference type="ARBA" id="ARBA00023180"/>
    </source>
</evidence>
<evidence type="ECO:0000256" key="4">
    <source>
        <dbReference type="ARBA" id="ARBA00022729"/>
    </source>
</evidence>
<keyword evidence="3 7" id="KW-0645">Protease</keyword>
<evidence type="ECO:0000256" key="7">
    <source>
        <dbReference type="RuleBase" id="RU361156"/>
    </source>
</evidence>
<dbReference type="PANTHER" id="PTHR11802">
    <property type="entry name" value="SERINE PROTEASE FAMILY S10 SERINE CARBOXYPEPTIDASE"/>
    <property type="match status" value="1"/>
</dbReference>
<dbReference type="PANTHER" id="PTHR11802:SF113">
    <property type="entry name" value="SERINE CARBOXYPEPTIDASE CTSA-4.1"/>
    <property type="match status" value="1"/>
</dbReference>
<dbReference type="PROSITE" id="PS00131">
    <property type="entry name" value="CARBOXYPEPT_SER_SER"/>
    <property type="match status" value="1"/>
</dbReference>
<dbReference type="Pfam" id="PF00450">
    <property type="entry name" value="Peptidase_S10"/>
    <property type="match status" value="1"/>
</dbReference>
<evidence type="ECO:0000256" key="2">
    <source>
        <dbReference type="ARBA" id="ARBA00022645"/>
    </source>
</evidence>
<gene>
    <name evidence="8" type="ORF">PCAL00307_LOCUS7445</name>
</gene>
<protein>
    <recommendedName>
        <fullName evidence="7">Carboxypeptidase</fullName>
        <ecNumber evidence="7">3.4.16.-</ecNumber>
    </recommendedName>
</protein>
<dbReference type="AlphaFoldDB" id="A0A7S3ZS62"/>
<evidence type="ECO:0000256" key="1">
    <source>
        <dbReference type="ARBA" id="ARBA00009431"/>
    </source>
</evidence>
<evidence type="ECO:0000313" key="8">
    <source>
        <dbReference type="EMBL" id="CAE0692009.1"/>
    </source>
</evidence>
<dbReference type="SUPFAM" id="SSF53474">
    <property type="entry name" value="alpha/beta-Hydrolases"/>
    <property type="match status" value="1"/>
</dbReference>
<keyword evidence="4 7" id="KW-0732">Signal</keyword>
<dbReference type="PROSITE" id="PS00560">
    <property type="entry name" value="CARBOXYPEPT_SER_HIS"/>
    <property type="match status" value="1"/>
</dbReference>
<proteinExistence type="inferred from homology"/>
<organism evidence="8">
    <name type="scientific">Pelagomonas calceolata</name>
    <dbReference type="NCBI Taxonomy" id="35677"/>
    <lineage>
        <taxon>Eukaryota</taxon>
        <taxon>Sar</taxon>
        <taxon>Stramenopiles</taxon>
        <taxon>Ochrophyta</taxon>
        <taxon>Pelagophyceae</taxon>
        <taxon>Pelagomonadales</taxon>
        <taxon>Pelagomonadaceae</taxon>
        <taxon>Pelagomonas</taxon>
    </lineage>
</organism>
<reference evidence="8" key="1">
    <citation type="submission" date="2021-01" db="EMBL/GenBank/DDBJ databases">
        <authorList>
            <person name="Corre E."/>
            <person name="Pelletier E."/>
            <person name="Niang G."/>
            <person name="Scheremetjew M."/>
            <person name="Finn R."/>
            <person name="Kale V."/>
            <person name="Holt S."/>
            <person name="Cochrane G."/>
            <person name="Meng A."/>
            <person name="Brown T."/>
            <person name="Cohen L."/>
        </authorList>
    </citation>
    <scope>NUCLEOTIDE SEQUENCE</scope>
    <source>
        <strain evidence="8">CCMP1756</strain>
    </source>
</reference>
<keyword evidence="6" id="KW-0325">Glycoprotein</keyword>
<dbReference type="InterPro" id="IPR018202">
    <property type="entry name" value="Ser_caboxypep_ser_AS"/>
</dbReference>
<comment type="similarity">
    <text evidence="1 7">Belongs to the peptidase S10 family.</text>
</comment>
<keyword evidence="5 7" id="KW-0378">Hydrolase</keyword>
<evidence type="ECO:0000256" key="5">
    <source>
        <dbReference type="ARBA" id="ARBA00022801"/>
    </source>
</evidence>
<dbReference type="Gene3D" id="3.40.50.1820">
    <property type="entry name" value="alpha/beta hydrolase"/>
    <property type="match status" value="1"/>
</dbReference>
<name>A0A7S3ZS62_9STRA</name>
<feature type="chain" id="PRO_5031605813" description="Carboxypeptidase" evidence="7">
    <location>
        <begin position="31"/>
        <end position="440"/>
    </location>
</feature>
<dbReference type="PRINTS" id="PR00724">
    <property type="entry name" value="CRBOXYPTASEC"/>
</dbReference>
<dbReference type="EC" id="3.4.16.-" evidence="7"/>
<dbReference type="InterPro" id="IPR029058">
    <property type="entry name" value="AB_hydrolase_fold"/>
</dbReference>
<dbReference type="InterPro" id="IPR001563">
    <property type="entry name" value="Peptidase_S10"/>
</dbReference>
<dbReference type="InterPro" id="IPR033124">
    <property type="entry name" value="Ser_caboxypep_his_AS"/>
</dbReference>